<evidence type="ECO:0000313" key="3">
    <source>
        <dbReference type="Proteomes" id="UP000282322"/>
    </source>
</evidence>
<sequence length="82" mass="8849">MMATLIALSQRNEAFWISLVLILLGGITPEIPFLGEIEPSGILIWIGAGILLIRVLVAAVRIFKTAAEAGVIGYREGKRNDS</sequence>
<feature type="transmembrane region" description="Helical" evidence="1">
    <location>
        <begin position="39"/>
        <end position="57"/>
    </location>
</feature>
<proteinExistence type="predicted"/>
<dbReference type="OrthoDB" id="297483at2157"/>
<reference evidence="2 3" key="1">
    <citation type="submission" date="2018-11" db="EMBL/GenBank/DDBJ databases">
        <title>Taxonoimc description of Halomarina strain SPP-AMP-1.</title>
        <authorList>
            <person name="Pal Y."/>
            <person name="Srinivasana K."/>
            <person name="Verma A."/>
            <person name="Kumar P."/>
        </authorList>
    </citation>
    <scope>NUCLEOTIDE SEQUENCE [LARGE SCALE GENOMIC DNA]</scope>
    <source>
        <strain evidence="2 3">SPP-AMP-1</strain>
    </source>
</reference>
<name>A0A3P3RKW5_9EURY</name>
<evidence type="ECO:0000256" key="1">
    <source>
        <dbReference type="SAM" id="Phobius"/>
    </source>
</evidence>
<dbReference type="RefSeq" id="WP_124953175.1">
    <property type="nucleotide sequence ID" value="NZ_RRCH01000002.1"/>
</dbReference>
<dbReference type="AlphaFoldDB" id="A0A3P3RKW5"/>
<evidence type="ECO:0000313" key="2">
    <source>
        <dbReference type="EMBL" id="RRJ34005.1"/>
    </source>
</evidence>
<dbReference type="Proteomes" id="UP000282322">
    <property type="component" value="Unassembled WGS sequence"/>
</dbReference>
<comment type="caution">
    <text evidence="2">The sequence shown here is derived from an EMBL/GenBank/DDBJ whole genome shotgun (WGS) entry which is preliminary data.</text>
</comment>
<keyword evidence="3" id="KW-1185">Reference proteome</keyword>
<accession>A0A3P3RKW5</accession>
<gene>
    <name evidence="2" type="ORF">EIK79_00325</name>
</gene>
<keyword evidence="1" id="KW-0472">Membrane</keyword>
<keyword evidence="1" id="KW-0812">Transmembrane</keyword>
<keyword evidence="1" id="KW-1133">Transmembrane helix</keyword>
<organism evidence="2 3">
    <name type="scientific">Halocatena pleomorpha</name>
    <dbReference type="NCBI Taxonomy" id="1785090"/>
    <lineage>
        <taxon>Archaea</taxon>
        <taxon>Methanobacteriati</taxon>
        <taxon>Methanobacteriota</taxon>
        <taxon>Stenosarchaea group</taxon>
        <taxon>Halobacteria</taxon>
        <taxon>Halobacteriales</taxon>
        <taxon>Natronomonadaceae</taxon>
        <taxon>Halocatena</taxon>
    </lineage>
</organism>
<dbReference type="EMBL" id="RRCH01000002">
    <property type="protein sequence ID" value="RRJ34005.1"/>
    <property type="molecule type" value="Genomic_DNA"/>
</dbReference>
<protein>
    <submittedName>
        <fullName evidence="2">Uncharacterized protein</fullName>
    </submittedName>
</protein>